<dbReference type="InterPro" id="IPR000757">
    <property type="entry name" value="Beta-glucanase-like"/>
</dbReference>
<evidence type="ECO:0000259" key="2">
    <source>
        <dbReference type="PROSITE" id="PS51762"/>
    </source>
</evidence>
<organism evidence="3 4">
    <name type="scientific">Prolixibacter bellariivorans</name>
    <dbReference type="NCBI Taxonomy" id="314319"/>
    <lineage>
        <taxon>Bacteria</taxon>
        <taxon>Pseudomonadati</taxon>
        <taxon>Bacteroidota</taxon>
        <taxon>Bacteroidia</taxon>
        <taxon>Marinilabiliales</taxon>
        <taxon>Prolixibacteraceae</taxon>
        <taxon>Prolixibacter</taxon>
    </lineage>
</organism>
<dbReference type="InterPro" id="IPR013320">
    <property type="entry name" value="ConA-like_dom_sf"/>
</dbReference>
<proteinExistence type="inferred from homology"/>
<evidence type="ECO:0000313" key="3">
    <source>
        <dbReference type="EMBL" id="GET33345.1"/>
    </source>
</evidence>
<dbReference type="PROSITE" id="PS51762">
    <property type="entry name" value="GH16_2"/>
    <property type="match status" value="1"/>
</dbReference>
<dbReference type="Proteomes" id="UP000391834">
    <property type="component" value="Unassembled WGS sequence"/>
</dbReference>
<protein>
    <submittedName>
        <fullName evidence="3">Glycosyl hydrolase family 16</fullName>
    </submittedName>
</protein>
<evidence type="ECO:0000256" key="1">
    <source>
        <dbReference type="ARBA" id="ARBA00006865"/>
    </source>
</evidence>
<dbReference type="PANTHER" id="PTHR10963">
    <property type="entry name" value="GLYCOSYL HYDROLASE-RELATED"/>
    <property type="match status" value="1"/>
</dbReference>
<feature type="domain" description="GH16" evidence="2">
    <location>
        <begin position="1"/>
        <end position="206"/>
    </location>
</feature>
<dbReference type="EMBL" id="BLAX01000001">
    <property type="protein sequence ID" value="GET33345.1"/>
    <property type="molecule type" value="Genomic_DNA"/>
</dbReference>
<evidence type="ECO:0000313" key="4">
    <source>
        <dbReference type="Proteomes" id="UP000391834"/>
    </source>
</evidence>
<dbReference type="InterPro" id="IPR050546">
    <property type="entry name" value="Glycosyl_Hydrlase_16"/>
</dbReference>
<dbReference type="GO" id="GO:0005975">
    <property type="term" value="P:carbohydrate metabolic process"/>
    <property type="evidence" value="ECO:0007669"/>
    <property type="project" value="InterPro"/>
</dbReference>
<dbReference type="SUPFAM" id="SSF49899">
    <property type="entry name" value="Concanavalin A-like lectins/glucanases"/>
    <property type="match status" value="1"/>
</dbReference>
<keyword evidence="4" id="KW-1185">Reference proteome</keyword>
<accession>A0A5M4AZP9</accession>
<dbReference type="GO" id="GO:0004553">
    <property type="term" value="F:hydrolase activity, hydrolyzing O-glycosyl compounds"/>
    <property type="evidence" value="ECO:0007669"/>
    <property type="project" value="InterPro"/>
</dbReference>
<sequence>MKPGTVNNELQRYTDGKNVEVKDGKLIIEARHENDEYTSGRINTRGKHTFTYGIVKMRAKLPAGVGTWPALWMLGADIQEVGWPACGELDIMEHVGKKPGFIHSSIHNPSGYGATPYTGIVEIKDPYTQFHIYSMEWTKDFITFYVDGKKIYHYQPKEKNIKNWPFDKPFYLIFNIAIGGNMGGSKVDNSCFPTDMVVDWVKVYQK</sequence>
<reference evidence="3 4" key="1">
    <citation type="submission" date="2019-10" db="EMBL/GenBank/DDBJ databases">
        <title>Prolixibacter strains distinguished by the presence of nitrate reductase genes were adept at nitrate-dependent anaerobic corrosion of metallic iron and carbon steel.</title>
        <authorList>
            <person name="Iino T."/>
            <person name="Shono N."/>
            <person name="Ito K."/>
            <person name="Nakamura R."/>
            <person name="Sueoka K."/>
            <person name="Harayama S."/>
            <person name="Ohkuma M."/>
        </authorList>
    </citation>
    <scope>NUCLEOTIDE SEQUENCE [LARGE SCALE GENOMIC DNA]</scope>
    <source>
        <strain evidence="3 4">JCM 13498</strain>
    </source>
</reference>
<name>A0A5M4AZP9_9BACT</name>
<dbReference type="AlphaFoldDB" id="A0A5M4AZP9"/>
<dbReference type="PANTHER" id="PTHR10963:SF55">
    <property type="entry name" value="GLYCOSIDE HYDROLASE FAMILY 16 PROTEIN"/>
    <property type="match status" value="1"/>
</dbReference>
<comment type="similarity">
    <text evidence="1">Belongs to the glycosyl hydrolase 16 family.</text>
</comment>
<comment type="caution">
    <text evidence="3">The sequence shown here is derived from an EMBL/GenBank/DDBJ whole genome shotgun (WGS) entry which is preliminary data.</text>
</comment>
<keyword evidence="3" id="KW-0378">Hydrolase</keyword>
<dbReference type="CDD" id="cd08023">
    <property type="entry name" value="GH16_laminarinase_like"/>
    <property type="match status" value="1"/>
</dbReference>
<gene>
    <name evidence="3" type="ORF">PbJCM13498_22080</name>
</gene>
<dbReference type="Pfam" id="PF00722">
    <property type="entry name" value="Glyco_hydro_16"/>
    <property type="match status" value="1"/>
</dbReference>
<dbReference type="Gene3D" id="2.60.120.200">
    <property type="match status" value="1"/>
</dbReference>